<proteinExistence type="predicted"/>
<sequence>MAPRKYLPFVRSGLAIWFFNKILIQPVGICDSLFLDPMMFTMLAFLVNDMFQTLEMKQKFFDRWVKYTTVGCASWFIWDLINGETIISIAATARFMDFFMAVIQTIIATRQFEIKKLLINPTYLVVDIFCSKKIVPTRDESDLGEIFHLVAIILEYFLWSPYISQWSAKHCFIDGMFDISTPFGLYSTTMIIIMYLNMVSYLRYAHIYHITKIILIALSFYNMTFALGIFFIYTLG</sequence>
<name>A0A3G5ACW3_9VIRU</name>
<dbReference type="EMBL" id="MK072392">
    <property type="protein sequence ID" value="AYV83723.1"/>
    <property type="molecule type" value="Genomic_DNA"/>
</dbReference>
<accession>A0A3G5ACW3</accession>
<feature type="transmembrane region" description="Helical" evidence="1">
    <location>
        <begin position="214"/>
        <end position="235"/>
    </location>
</feature>
<reference evidence="2" key="1">
    <citation type="submission" date="2018-10" db="EMBL/GenBank/DDBJ databases">
        <title>Hidden diversity of soil giant viruses.</title>
        <authorList>
            <person name="Schulz F."/>
            <person name="Alteio L."/>
            <person name="Goudeau D."/>
            <person name="Ryan E.M."/>
            <person name="Malmstrom R.R."/>
            <person name="Blanchard J."/>
            <person name="Woyke T."/>
        </authorList>
    </citation>
    <scope>NUCLEOTIDE SEQUENCE</scope>
    <source>
        <strain evidence="2">HYV1</strain>
    </source>
</reference>
<evidence type="ECO:0000313" key="2">
    <source>
        <dbReference type="EMBL" id="AYV83723.1"/>
    </source>
</evidence>
<keyword evidence="1" id="KW-0812">Transmembrane</keyword>
<feature type="transmembrane region" description="Helical" evidence="1">
    <location>
        <begin position="146"/>
        <end position="163"/>
    </location>
</feature>
<feature type="transmembrane region" description="Helical" evidence="1">
    <location>
        <begin position="87"/>
        <end position="108"/>
    </location>
</feature>
<protein>
    <submittedName>
        <fullName evidence="2">Uncharacterized protein</fullName>
    </submittedName>
</protein>
<feature type="transmembrane region" description="Helical" evidence="1">
    <location>
        <begin position="183"/>
        <end position="202"/>
    </location>
</feature>
<gene>
    <name evidence="2" type="ORF">Hyperionvirus10_59</name>
</gene>
<evidence type="ECO:0000256" key="1">
    <source>
        <dbReference type="SAM" id="Phobius"/>
    </source>
</evidence>
<keyword evidence="1" id="KW-1133">Transmembrane helix</keyword>
<keyword evidence="1" id="KW-0472">Membrane</keyword>
<organism evidence="2">
    <name type="scientific">Hyperionvirus sp</name>
    <dbReference type="NCBI Taxonomy" id="2487770"/>
    <lineage>
        <taxon>Viruses</taxon>
        <taxon>Varidnaviria</taxon>
        <taxon>Bamfordvirae</taxon>
        <taxon>Nucleocytoviricota</taxon>
        <taxon>Megaviricetes</taxon>
        <taxon>Imitervirales</taxon>
        <taxon>Mimiviridae</taxon>
        <taxon>Klosneuvirinae</taxon>
    </lineage>
</organism>
<feature type="transmembrane region" description="Helical" evidence="1">
    <location>
        <begin position="9"/>
        <end position="27"/>
    </location>
</feature>